<dbReference type="CTD" id="55145"/>
<name>A0A2Y9N1N1_DELLE</name>
<gene>
    <name evidence="2" type="primary">THAP1</name>
</gene>
<proteinExistence type="predicted"/>
<protein>
    <submittedName>
        <fullName evidence="2">THAP domain-containing protein 1 isoform X6</fullName>
    </submittedName>
</protein>
<sequence length="90" mass="10364">MVQSCSAYGCKNRYDKDKPVSFHKRKIFQSPKNSFPDLLQHPRFPRLMLLSGYSCLLFRPLITSPFSVTTTTLWRTPCTRGRGFTSSNSK</sequence>
<organism evidence="1 2">
    <name type="scientific">Delphinapterus leucas</name>
    <name type="common">Beluga whale</name>
    <dbReference type="NCBI Taxonomy" id="9749"/>
    <lineage>
        <taxon>Eukaryota</taxon>
        <taxon>Metazoa</taxon>
        <taxon>Chordata</taxon>
        <taxon>Craniata</taxon>
        <taxon>Vertebrata</taxon>
        <taxon>Euteleostomi</taxon>
        <taxon>Mammalia</taxon>
        <taxon>Eutheria</taxon>
        <taxon>Laurasiatheria</taxon>
        <taxon>Artiodactyla</taxon>
        <taxon>Whippomorpha</taxon>
        <taxon>Cetacea</taxon>
        <taxon>Odontoceti</taxon>
        <taxon>Monodontidae</taxon>
        <taxon>Delphinapterus</taxon>
    </lineage>
</organism>
<reference evidence="2" key="1">
    <citation type="submission" date="2025-08" db="UniProtKB">
        <authorList>
            <consortium name="RefSeq"/>
        </authorList>
    </citation>
    <scope>IDENTIFICATION</scope>
    <source>
        <tissue evidence="2">Blood</tissue>
    </source>
</reference>
<dbReference type="GeneID" id="111173559"/>
<dbReference type="RefSeq" id="XP_022427061.1">
    <property type="nucleotide sequence ID" value="XM_022571353.1"/>
</dbReference>
<evidence type="ECO:0000313" key="1">
    <source>
        <dbReference type="Proteomes" id="UP000248483"/>
    </source>
</evidence>
<accession>A0A2Y9N1N1</accession>
<keyword evidence="1" id="KW-1185">Reference proteome</keyword>
<dbReference type="Proteomes" id="UP000248483">
    <property type="component" value="Unplaced"/>
</dbReference>
<dbReference type="AlphaFoldDB" id="A0A2Y9N1N1"/>
<evidence type="ECO:0000313" key="2">
    <source>
        <dbReference type="RefSeq" id="XP_022427061.1"/>
    </source>
</evidence>